<evidence type="ECO:0000259" key="4">
    <source>
        <dbReference type="PROSITE" id="PS50893"/>
    </source>
</evidence>
<accession>A0A0B7MBZ7</accession>
<name>A0A0B7MBZ7_9FIRM</name>
<dbReference type="RefSeq" id="WP_044663930.1">
    <property type="nucleotide sequence ID" value="NZ_CDRZ01000017.1"/>
</dbReference>
<dbReference type="GO" id="GO:0005524">
    <property type="term" value="F:ATP binding"/>
    <property type="evidence" value="ECO:0007669"/>
    <property type="project" value="UniProtKB-KW"/>
</dbReference>
<keyword evidence="2" id="KW-0547">Nucleotide-binding</keyword>
<dbReference type="AlphaFoldDB" id="A0A0B7MBZ7"/>
<organism evidence="5 6">
    <name type="scientific">Syntrophaceticus schinkii</name>
    <dbReference type="NCBI Taxonomy" id="499207"/>
    <lineage>
        <taxon>Bacteria</taxon>
        <taxon>Bacillati</taxon>
        <taxon>Bacillota</taxon>
        <taxon>Clostridia</taxon>
        <taxon>Thermoanaerobacterales</taxon>
        <taxon>Thermoanaerobacterales Family III. Incertae Sedis</taxon>
        <taxon>Syntrophaceticus</taxon>
    </lineage>
</organism>
<dbReference type="InterPro" id="IPR027417">
    <property type="entry name" value="P-loop_NTPase"/>
</dbReference>
<dbReference type="InterPro" id="IPR050166">
    <property type="entry name" value="ABC_transporter_ATP-bind"/>
</dbReference>
<evidence type="ECO:0000313" key="5">
    <source>
        <dbReference type="EMBL" id="CEO87585.1"/>
    </source>
</evidence>
<dbReference type="PROSITE" id="PS50893">
    <property type="entry name" value="ABC_TRANSPORTER_2"/>
    <property type="match status" value="1"/>
</dbReference>
<gene>
    <name evidence="5" type="ORF">SSCH_1130013</name>
</gene>
<proteinExistence type="predicted"/>
<dbReference type="GO" id="GO:0016887">
    <property type="term" value="F:ATP hydrolysis activity"/>
    <property type="evidence" value="ECO:0007669"/>
    <property type="project" value="InterPro"/>
</dbReference>
<reference evidence="6" key="1">
    <citation type="submission" date="2015-01" db="EMBL/GenBank/DDBJ databases">
        <authorList>
            <person name="Manzoor Shahid"/>
            <person name="Zubair Saima"/>
        </authorList>
    </citation>
    <scope>NUCLEOTIDE SEQUENCE [LARGE SCALE GENOMIC DNA]</scope>
    <source>
        <strain evidence="6">Sp3</strain>
    </source>
</reference>
<dbReference type="PANTHER" id="PTHR42788:SF2">
    <property type="entry name" value="ABC TRANSPORTER ATP-BINDING PROTEIN"/>
    <property type="match status" value="1"/>
</dbReference>
<dbReference type="Gene3D" id="3.40.50.300">
    <property type="entry name" value="P-loop containing nucleotide triphosphate hydrolases"/>
    <property type="match status" value="1"/>
</dbReference>
<dbReference type="Pfam" id="PF00005">
    <property type="entry name" value="ABC_tran"/>
    <property type="match status" value="1"/>
</dbReference>
<dbReference type="CDD" id="cd03293">
    <property type="entry name" value="ABC_NrtD_SsuB_transporters"/>
    <property type="match status" value="1"/>
</dbReference>
<keyword evidence="1" id="KW-0813">Transport</keyword>
<dbReference type="Proteomes" id="UP000046155">
    <property type="component" value="Unassembled WGS sequence"/>
</dbReference>
<dbReference type="EMBL" id="CDRZ01000017">
    <property type="protein sequence ID" value="CEO87585.1"/>
    <property type="molecule type" value="Genomic_DNA"/>
</dbReference>
<dbReference type="SUPFAM" id="SSF52540">
    <property type="entry name" value="P-loop containing nucleoside triphosphate hydrolases"/>
    <property type="match status" value="1"/>
</dbReference>
<dbReference type="PROSITE" id="PS00211">
    <property type="entry name" value="ABC_TRANSPORTER_1"/>
    <property type="match status" value="1"/>
</dbReference>
<evidence type="ECO:0000313" key="6">
    <source>
        <dbReference type="Proteomes" id="UP000046155"/>
    </source>
</evidence>
<dbReference type="OrthoDB" id="9801958at2"/>
<dbReference type="InterPro" id="IPR003439">
    <property type="entry name" value="ABC_transporter-like_ATP-bd"/>
</dbReference>
<keyword evidence="3" id="KW-0067">ATP-binding</keyword>
<sequence length="246" mass="27117">MPEIVVEGISKTLGGLLTLGEISLKAVDQEFVGILGPSGCGKSTLFNIISGLILPDAGRVIIDGQDFTGVTGRVSYMHQKDLLLPSCSILDNTSIPLILKGVPKRKAKAVAAQYFEQFGLAGFEHYYPSQLSGGMRQRAALLRTYLFSSDIMLLDEPFASLDAITRRKMQVWLLGVFKELHPTVLFITHDVEEALFLCDRVYVLSECPSEVCLEVKVPFCRPESSRTITDPSYSKLRDDILDALSI</sequence>
<keyword evidence="6" id="KW-1185">Reference proteome</keyword>
<feature type="domain" description="ABC transporter" evidence="4">
    <location>
        <begin position="4"/>
        <end position="231"/>
    </location>
</feature>
<dbReference type="SMART" id="SM00382">
    <property type="entry name" value="AAA"/>
    <property type="match status" value="1"/>
</dbReference>
<evidence type="ECO:0000256" key="2">
    <source>
        <dbReference type="ARBA" id="ARBA00022741"/>
    </source>
</evidence>
<protein>
    <recommendedName>
        <fullName evidence="4">ABC transporter domain-containing protein</fullName>
    </recommendedName>
</protein>
<dbReference type="InterPro" id="IPR003593">
    <property type="entry name" value="AAA+_ATPase"/>
</dbReference>
<dbReference type="PANTHER" id="PTHR42788">
    <property type="entry name" value="TAURINE IMPORT ATP-BINDING PROTEIN-RELATED"/>
    <property type="match status" value="1"/>
</dbReference>
<dbReference type="InterPro" id="IPR017871">
    <property type="entry name" value="ABC_transporter-like_CS"/>
</dbReference>
<evidence type="ECO:0000256" key="3">
    <source>
        <dbReference type="ARBA" id="ARBA00022840"/>
    </source>
</evidence>
<evidence type="ECO:0000256" key="1">
    <source>
        <dbReference type="ARBA" id="ARBA00022448"/>
    </source>
</evidence>